<reference evidence="1" key="1">
    <citation type="submission" date="2021-06" db="EMBL/GenBank/DDBJ databases">
        <title>Comparative genomics, transcriptomics and evolutionary studies reveal genomic signatures of adaptation to plant cell wall in hemibiotrophic fungi.</title>
        <authorList>
            <consortium name="DOE Joint Genome Institute"/>
            <person name="Baroncelli R."/>
            <person name="Diaz J.F."/>
            <person name="Benocci T."/>
            <person name="Peng M."/>
            <person name="Battaglia E."/>
            <person name="Haridas S."/>
            <person name="Andreopoulos W."/>
            <person name="Labutti K."/>
            <person name="Pangilinan J."/>
            <person name="Floch G.L."/>
            <person name="Makela M.R."/>
            <person name="Henrissat B."/>
            <person name="Grigoriev I.V."/>
            <person name="Crouch J.A."/>
            <person name="De Vries R.P."/>
            <person name="Sukno S.A."/>
            <person name="Thon M.R."/>
        </authorList>
    </citation>
    <scope>NUCLEOTIDE SEQUENCE</scope>
    <source>
        <strain evidence="1">MAFF235873</strain>
    </source>
</reference>
<organism evidence="1 2">
    <name type="scientific">Colletotrichum zoysiae</name>
    <dbReference type="NCBI Taxonomy" id="1216348"/>
    <lineage>
        <taxon>Eukaryota</taxon>
        <taxon>Fungi</taxon>
        <taxon>Dikarya</taxon>
        <taxon>Ascomycota</taxon>
        <taxon>Pezizomycotina</taxon>
        <taxon>Sordariomycetes</taxon>
        <taxon>Hypocreomycetidae</taxon>
        <taxon>Glomerellales</taxon>
        <taxon>Glomerellaceae</taxon>
        <taxon>Colletotrichum</taxon>
        <taxon>Colletotrichum graminicola species complex</taxon>
    </lineage>
</organism>
<evidence type="ECO:0000313" key="2">
    <source>
        <dbReference type="Proteomes" id="UP001232148"/>
    </source>
</evidence>
<name>A0AAD9HNF6_9PEZI</name>
<dbReference type="AlphaFoldDB" id="A0AAD9HNF6"/>
<accession>A0AAD9HNF6</accession>
<gene>
    <name evidence="1" type="ORF">LX32DRAFT_228263</name>
</gene>
<protein>
    <submittedName>
        <fullName evidence="1">Uncharacterized protein</fullName>
    </submittedName>
</protein>
<proteinExistence type="predicted"/>
<evidence type="ECO:0000313" key="1">
    <source>
        <dbReference type="EMBL" id="KAK2032118.1"/>
    </source>
</evidence>
<dbReference type="EMBL" id="MU842834">
    <property type="protein sequence ID" value="KAK2032118.1"/>
    <property type="molecule type" value="Genomic_DNA"/>
</dbReference>
<sequence length="83" mass="9075">MNSSLICRRDGIRKQKASSSLPRNVAAVDFRCLHKAVRGRVKFISQQFKPAGLVGPDDKLMTNGVTSLIDLMVIDACDLGKKS</sequence>
<keyword evidence="2" id="KW-1185">Reference proteome</keyword>
<dbReference type="Proteomes" id="UP001232148">
    <property type="component" value="Unassembled WGS sequence"/>
</dbReference>
<comment type="caution">
    <text evidence="1">The sequence shown here is derived from an EMBL/GenBank/DDBJ whole genome shotgun (WGS) entry which is preliminary data.</text>
</comment>